<dbReference type="AlphaFoldDB" id="A0A239DGK7"/>
<keyword evidence="3" id="KW-1185">Reference proteome</keyword>
<keyword evidence="1" id="KW-0472">Membrane</keyword>
<keyword evidence="1" id="KW-1133">Transmembrane helix</keyword>
<name>A0A239DGK7_9ACTN</name>
<dbReference type="InterPro" id="IPR011047">
    <property type="entry name" value="Quinoprotein_ADH-like_sf"/>
</dbReference>
<sequence length="556" mass="57717">MPHDGGGPSGPGARSAATGTLVTIGALLLLIGWVRDESAGNSGLSPVAGRWLGALVVLLCALVAAARHLEAPGSAVRRWVITGFAVLAAVATTAFHVVDGLRRYGDGYPGVVAPLGVVGGVAVTVGLLLGATRPAEGRWRRWNVRRLAAVTCVSALLAAGCVPVALSYDSWAIRSGTASAVAVPPVPGTVSKVGWTTPMPGPVRDVRPAGPGAVVLLEDGVLGVDGLSGAIRWSYRRLGARAAWMVASPDGGSVVLGILPPEDGGADTMLILDAMTGAVRSTGSYPAGLVNPTQDMITDDVLVGRGLWDNDGDHPAFSLRDGSTAWTWRRPEDCRGEGLHAVAALHHRVIISAKCGAESRFVLLDSATGRQVGEHVVAIRAEGILPPGVVTAPDRSLALLKAVYAVRPEQAVQLLDVESGQVLPMKVQLSRLIGQGLATDGDTRKPPLLRDARTGEVRHQQEISSCAFSGVLLESMVLCVRRGDRWLTRLLDTGQVTLTLAPLGTQQAAELPVDLGPRDERSSDRPLELVAANGAVIVYSAIDARGGSGNVLVGLQ</sequence>
<accession>A0A239DGK7</accession>
<feature type="transmembrane region" description="Helical" evidence="1">
    <location>
        <begin position="12"/>
        <end position="35"/>
    </location>
</feature>
<gene>
    <name evidence="2" type="ORF">SAMN06264365_113163</name>
</gene>
<evidence type="ECO:0008006" key="4">
    <source>
        <dbReference type="Google" id="ProtNLM"/>
    </source>
</evidence>
<protein>
    <recommendedName>
        <fullName evidence="4">PQQ-like domain-containing protein</fullName>
    </recommendedName>
</protein>
<feature type="transmembrane region" description="Helical" evidence="1">
    <location>
        <begin position="78"/>
        <end position="98"/>
    </location>
</feature>
<keyword evidence="1" id="KW-0812">Transmembrane</keyword>
<dbReference type="EMBL" id="FZNR01000013">
    <property type="protein sequence ID" value="SNS31646.1"/>
    <property type="molecule type" value="Genomic_DNA"/>
</dbReference>
<dbReference type="SUPFAM" id="SSF50998">
    <property type="entry name" value="Quinoprotein alcohol dehydrogenase-like"/>
    <property type="match status" value="1"/>
</dbReference>
<evidence type="ECO:0000313" key="2">
    <source>
        <dbReference type="EMBL" id="SNS31646.1"/>
    </source>
</evidence>
<feature type="transmembrane region" description="Helical" evidence="1">
    <location>
        <begin position="144"/>
        <end position="166"/>
    </location>
</feature>
<proteinExistence type="predicted"/>
<dbReference type="Proteomes" id="UP000198415">
    <property type="component" value="Unassembled WGS sequence"/>
</dbReference>
<organism evidence="2 3">
    <name type="scientific">Actinoplanes regularis</name>
    <dbReference type="NCBI Taxonomy" id="52697"/>
    <lineage>
        <taxon>Bacteria</taxon>
        <taxon>Bacillati</taxon>
        <taxon>Actinomycetota</taxon>
        <taxon>Actinomycetes</taxon>
        <taxon>Micromonosporales</taxon>
        <taxon>Micromonosporaceae</taxon>
        <taxon>Actinoplanes</taxon>
    </lineage>
</organism>
<feature type="transmembrane region" description="Helical" evidence="1">
    <location>
        <begin position="47"/>
        <end position="66"/>
    </location>
</feature>
<evidence type="ECO:0000256" key="1">
    <source>
        <dbReference type="SAM" id="Phobius"/>
    </source>
</evidence>
<feature type="transmembrane region" description="Helical" evidence="1">
    <location>
        <begin position="110"/>
        <end position="132"/>
    </location>
</feature>
<evidence type="ECO:0000313" key="3">
    <source>
        <dbReference type="Proteomes" id="UP000198415"/>
    </source>
</evidence>
<reference evidence="2 3" key="1">
    <citation type="submission" date="2017-06" db="EMBL/GenBank/DDBJ databases">
        <authorList>
            <person name="Kim H.J."/>
            <person name="Triplett B.A."/>
        </authorList>
    </citation>
    <scope>NUCLEOTIDE SEQUENCE [LARGE SCALE GENOMIC DNA]</scope>
    <source>
        <strain evidence="2 3">DSM 43151</strain>
    </source>
</reference>